<sequence length="464" mass="50187">MHVLYLSAQQLLRLGKDGALHPVDPASLRGDVAVVADFIETTITRVTVPQAKGLDARRVLERRVAQEFRDTDYRLGVRLGKSDKAGHDEVLAIGIGAQKTLDAALATGLEHGLRVRAVWIPAMLVAELVRRAKGLPDHVLVLLATPSGVRQVIVSRGKVLLGRLIPGDAESFTVEHLMTEVDRTVQFVRNTRLLPREETLGVLCWGLTQPRDAIAAALPRGMEVVGMPAIRGIAPPETGGLPAVMGAATRVAPKLQLAPLRIRIHHLGRRWRQGMYAATAAGLLVIGAMWMPLKSETRELDRQADATRRHAAQVQAPLDALQAKIAERNIPLAVAATALGLHTTRLASTERFAREAEELSAVLAGAQSVEIIALKWREEPPTSTQASSCKDPATVVTLEAHLAADVPQGEREVRLKMFEETLGSGPYWTVLPSQAINNSQTLSSEGLEAQLSAPVAYCLGRKPR</sequence>
<gene>
    <name evidence="1" type="ORF">ACFFGH_33310</name>
</gene>
<proteinExistence type="predicted"/>
<reference evidence="1 2" key="1">
    <citation type="submission" date="2024-09" db="EMBL/GenBank/DDBJ databases">
        <authorList>
            <person name="Sun Q."/>
            <person name="Mori K."/>
        </authorList>
    </citation>
    <scope>NUCLEOTIDE SEQUENCE [LARGE SCALE GENOMIC DNA]</scope>
    <source>
        <strain evidence="1 2">KCTC 23076</strain>
    </source>
</reference>
<evidence type="ECO:0000313" key="2">
    <source>
        <dbReference type="Proteomes" id="UP001589896"/>
    </source>
</evidence>
<protein>
    <recommendedName>
        <fullName evidence="3">Competence protein A</fullName>
    </recommendedName>
</protein>
<dbReference type="Proteomes" id="UP001589896">
    <property type="component" value="Unassembled WGS sequence"/>
</dbReference>
<evidence type="ECO:0000313" key="1">
    <source>
        <dbReference type="EMBL" id="MFC0682736.1"/>
    </source>
</evidence>
<dbReference type="RefSeq" id="WP_386677033.1">
    <property type="nucleotide sequence ID" value="NZ_JBHLTG010000017.1"/>
</dbReference>
<accession>A0ABV6S0H9</accession>
<name>A0ABV6S0H9_9GAMM</name>
<comment type="caution">
    <text evidence="1">The sequence shown here is derived from an EMBL/GenBank/DDBJ whole genome shotgun (WGS) entry which is preliminary data.</text>
</comment>
<keyword evidence="2" id="KW-1185">Reference proteome</keyword>
<evidence type="ECO:0008006" key="3">
    <source>
        <dbReference type="Google" id="ProtNLM"/>
    </source>
</evidence>
<dbReference type="EMBL" id="JBHLTG010000017">
    <property type="protein sequence ID" value="MFC0682736.1"/>
    <property type="molecule type" value="Genomic_DNA"/>
</dbReference>
<organism evidence="1 2">
    <name type="scientific">Lysobacter korlensis</name>
    <dbReference type="NCBI Taxonomy" id="553636"/>
    <lineage>
        <taxon>Bacteria</taxon>
        <taxon>Pseudomonadati</taxon>
        <taxon>Pseudomonadota</taxon>
        <taxon>Gammaproteobacteria</taxon>
        <taxon>Lysobacterales</taxon>
        <taxon>Lysobacteraceae</taxon>
        <taxon>Lysobacter</taxon>
    </lineage>
</organism>